<feature type="domain" description="D-apionate lactonase C-terminal" evidence="2">
    <location>
        <begin position="321"/>
        <end position="390"/>
    </location>
</feature>
<evidence type="ECO:0000313" key="3">
    <source>
        <dbReference type="EMBL" id="MCI8212343.1"/>
    </source>
</evidence>
<dbReference type="InterPro" id="IPR058787">
    <property type="entry name" value="ApnL_M"/>
</dbReference>
<evidence type="ECO:0000313" key="4">
    <source>
        <dbReference type="Proteomes" id="UP001320513"/>
    </source>
</evidence>
<protein>
    <submittedName>
        <fullName evidence="3">Uncharacterized protein</fullName>
    </submittedName>
</protein>
<feature type="domain" description="D-apionate lactonase TIM barrel" evidence="1">
    <location>
        <begin position="30"/>
        <end position="302"/>
    </location>
</feature>
<organism evidence="3 4">
    <name type="scientific">Pseudomonas maioricensis</name>
    <dbReference type="NCBI Taxonomy" id="1766623"/>
    <lineage>
        <taxon>Bacteria</taxon>
        <taxon>Pseudomonadati</taxon>
        <taxon>Pseudomonadota</taxon>
        <taxon>Gammaproteobacteria</taxon>
        <taxon>Pseudomonadales</taxon>
        <taxon>Pseudomonadaceae</taxon>
        <taxon>Pseudomonas</taxon>
    </lineage>
</organism>
<evidence type="ECO:0000259" key="2">
    <source>
        <dbReference type="Pfam" id="PF25839"/>
    </source>
</evidence>
<dbReference type="Pfam" id="PF25839">
    <property type="entry name" value="Apionate_lact_C"/>
    <property type="match status" value="1"/>
</dbReference>
<dbReference type="Pfam" id="PF25838">
    <property type="entry name" value="Apionate_lact_M"/>
    <property type="match status" value="1"/>
</dbReference>
<proteinExistence type="predicted"/>
<dbReference type="Proteomes" id="UP001320513">
    <property type="component" value="Unassembled WGS sequence"/>
</dbReference>
<reference evidence="3 4" key="1">
    <citation type="submission" date="2015-12" db="EMBL/GenBank/DDBJ databases">
        <title>Phylogenomics in the description of a new species in the Pseudomonas syringae group.</title>
        <authorList>
            <person name="Busquets A."/>
            <person name="Gomila M."/>
            <person name="Beiki F."/>
            <person name="Rahimian H."/>
            <person name="Mulet M."/>
            <person name="Sanchez D."/>
            <person name="Garcia-Valdes E."/>
            <person name="Lalucat J."/>
        </authorList>
    </citation>
    <scope>NUCLEOTIDE SEQUENCE [LARGE SCALE GENOMIC DNA]</scope>
    <source>
        <strain evidence="3 4">S25</strain>
    </source>
</reference>
<sequence>MNLVSVRYTGPADSPFPALGQGLWVNNLLDDADAAIKLIEQLHSAHLELLVDLRSAAAFDQLRSALQLCANAATDVWLLAVVDDQWPQAQLSKLAELMRDSSAAVRGILLTPAAYLESYQPGGCWPEGLTPTQVAVLAREYLPEMLIGGGFPTFFTELNRCRPASDSFDYLTHSTSPLVHAADDYSLMQSLEALPDVFRSGLQLASGKPYRITTSAIGAWRNPYGGQLTPNPKRERLTLSNQDPRQTSLLAAAWTLAHYQAAHLGAVNAIALWAVNEPFAVAHAHQYWPVFHVLKGLARARGKQALSFHTSVAQVIAFGWLEGAQGNVRLWLANLSAKPQKVTLDAMRVTGSRLLDEQTCQQALSDPDFFSALQPIDNEAALVLRPWTVALIDCHLGREPGL</sequence>
<name>A0ABS9ZR24_9PSED</name>
<accession>A0ABS9ZR24</accession>
<dbReference type="EMBL" id="LOHG01000020">
    <property type="protein sequence ID" value="MCI8212343.1"/>
    <property type="molecule type" value="Genomic_DNA"/>
</dbReference>
<dbReference type="RefSeq" id="WP_243248457.1">
    <property type="nucleotide sequence ID" value="NZ_LOHG01000020.1"/>
</dbReference>
<evidence type="ECO:0000259" key="1">
    <source>
        <dbReference type="Pfam" id="PF25838"/>
    </source>
</evidence>
<gene>
    <name evidence="3" type="ORF">AUC61_22680</name>
</gene>
<comment type="caution">
    <text evidence="3">The sequence shown here is derived from an EMBL/GenBank/DDBJ whole genome shotgun (WGS) entry which is preliminary data.</text>
</comment>
<dbReference type="InterPro" id="IPR058789">
    <property type="entry name" value="ApnL_C"/>
</dbReference>
<keyword evidence="4" id="KW-1185">Reference proteome</keyword>